<evidence type="ECO:0000313" key="3">
    <source>
        <dbReference type="Proteomes" id="UP000007523"/>
    </source>
</evidence>
<dbReference type="RefSeq" id="WP_014370081.1">
    <property type="nucleotide sequence ID" value="NC_016935.1"/>
</dbReference>
<sequence length="344" mass="39069">MSTPMKTKPNTFIGSSREAMELASAMHAQLSYDTQVTPWYAGAFRGGEYTMEALERELNDNDFGVFVFAPDDVALHRSQYVFITRDNTLFEMGLFWGRLGRSRVYAVIPGEVRERDDLIQGETVKQFHILSDLQGLTLLRYEIRTDDNFEAAVSVACREIIRNIRQQGAYQDPRELLLAKEAELLQKQSLLHFFWEYNRHVTAADAAEKYMALSEAVRNSILPPDGFRVTGAAFWQKQAGEGIGQVGGNVGKGRFFPFDANRQKSEGDQIIYVLDVFLSGKWTFFKRQELAQVYVLCYPLGTEHTLSVHFAGRDELTDDRLTRTVTDNIDLLRTIDHLIGGDSV</sequence>
<dbReference type="InterPro" id="IPR019302">
    <property type="entry name" value="CAP12/PCTIR_TIR_dom"/>
</dbReference>
<dbReference type="EMBL" id="CP003235">
    <property type="protein sequence ID" value="AFC29971.1"/>
    <property type="molecule type" value="Genomic_DNA"/>
</dbReference>
<evidence type="ECO:0000313" key="2">
    <source>
        <dbReference type="EMBL" id="AFC29971.1"/>
    </source>
</evidence>
<organism evidence="2 3">
    <name type="scientific">Paenibacillus mucilaginosus 3016</name>
    <dbReference type="NCBI Taxonomy" id="1116391"/>
    <lineage>
        <taxon>Bacteria</taxon>
        <taxon>Bacillati</taxon>
        <taxon>Bacillota</taxon>
        <taxon>Bacilli</taxon>
        <taxon>Bacillales</taxon>
        <taxon>Paenibacillaceae</taxon>
        <taxon>Paenibacillus</taxon>
    </lineage>
</organism>
<evidence type="ECO:0000259" key="1">
    <source>
        <dbReference type="Pfam" id="PF10137"/>
    </source>
</evidence>
<gene>
    <name evidence="2" type="ORF">PM3016_3108</name>
</gene>
<dbReference type="KEGG" id="pmq:PM3016_3108"/>
<dbReference type="Proteomes" id="UP000007523">
    <property type="component" value="Chromosome"/>
</dbReference>
<dbReference type="HOGENOM" id="CLU_833779_0_0_9"/>
<feature type="domain" description="CD-NTase-associated protein 12/Pycsar effector protein TIR" evidence="1">
    <location>
        <begin position="12"/>
        <end position="138"/>
    </location>
</feature>
<reference evidence="2 3" key="1">
    <citation type="journal article" date="2012" name="J. Bacteriol.">
        <title>Complete Genome Sequence of Paenibacillus mucilaginosus 3016, a Bacterium Functional as Microbial Fertilizer.</title>
        <authorList>
            <person name="Ma M."/>
            <person name="Wang Z."/>
            <person name="Li L."/>
            <person name="Jiang X."/>
            <person name="Guan D."/>
            <person name="Cao F."/>
            <person name="Chen H."/>
            <person name="Wang X."/>
            <person name="Shen D."/>
            <person name="Du B."/>
            <person name="Li J."/>
        </authorList>
    </citation>
    <scope>NUCLEOTIDE SEQUENCE [LARGE SCALE GENOMIC DNA]</scope>
    <source>
        <strain evidence="2 3">3016</strain>
    </source>
</reference>
<accession>H6ND10</accession>
<name>H6ND10_9BACL</name>
<protein>
    <submittedName>
        <fullName evidence="2">Nucleotide-binding protein-like protein</fullName>
    </submittedName>
</protein>
<dbReference type="AlphaFoldDB" id="H6ND10"/>
<dbReference type="STRING" id="1116391.PM3016_3108"/>
<dbReference type="GO" id="GO:0050135">
    <property type="term" value="F:NADP+ nucleosidase activity"/>
    <property type="evidence" value="ECO:0007669"/>
    <property type="project" value="InterPro"/>
</dbReference>
<dbReference type="Pfam" id="PF10137">
    <property type="entry name" value="CAP12-PCTIR_TIR"/>
    <property type="match status" value="1"/>
</dbReference>
<proteinExistence type="predicted"/>
<keyword evidence="3" id="KW-1185">Reference proteome</keyword>